<feature type="transmembrane region" description="Helical" evidence="1">
    <location>
        <begin position="156"/>
        <end position="173"/>
    </location>
</feature>
<organism evidence="2 3">
    <name type="scientific">Silicimonas algicola</name>
    <dbReference type="NCBI Taxonomy" id="1826607"/>
    <lineage>
        <taxon>Bacteria</taxon>
        <taxon>Pseudomonadati</taxon>
        <taxon>Pseudomonadota</taxon>
        <taxon>Alphaproteobacteria</taxon>
        <taxon>Rhodobacterales</taxon>
        <taxon>Paracoccaceae</taxon>
    </lineage>
</organism>
<evidence type="ECO:0000313" key="3">
    <source>
        <dbReference type="Proteomes" id="UP000245390"/>
    </source>
</evidence>
<proteinExistence type="predicted"/>
<dbReference type="KEGG" id="salo:EF888_01630"/>
<evidence type="ECO:0000256" key="1">
    <source>
        <dbReference type="SAM" id="Phobius"/>
    </source>
</evidence>
<dbReference type="InterPro" id="IPR010331">
    <property type="entry name" value="ExoD"/>
</dbReference>
<dbReference type="Pfam" id="PF06055">
    <property type="entry name" value="ExoD"/>
    <property type="match status" value="1"/>
</dbReference>
<dbReference type="RefSeq" id="WP_109757151.1">
    <property type="nucleotide sequence ID" value="NZ_CP034588.1"/>
</dbReference>
<keyword evidence="3" id="KW-1185">Reference proteome</keyword>
<name>A0A316GE63_9RHOB</name>
<dbReference type="PANTHER" id="PTHR41795:SF1">
    <property type="entry name" value="EXOPOLYSACCHARIDE SYNTHESIS PROTEIN"/>
    <property type="match status" value="1"/>
</dbReference>
<comment type="caution">
    <text evidence="2">The sequence shown here is derived from an EMBL/GenBank/DDBJ whole genome shotgun (WGS) entry which is preliminary data.</text>
</comment>
<evidence type="ECO:0000313" key="2">
    <source>
        <dbReference type="EMBL" id="PWK58226.1"/>
    </source>
</evidence>
<dbReference type="PIRSF" id="PIRSF033239">
    <property type="entry name" value="ExoD"/>
    <property type="match status" value="1"/>
</dbReference>
<dbReference type="Proteomes" id="UP000245390">
    <property type="component" value="Unassembled WGS sequence"/>
</dbReference>
<reference evidence="2 3" key="1">
    <citation type="submission" date="2018-05" db="EMBL/GenBank/DDBJ databases">
        <title>Genomic Encyclopedia of Type Strains, Phase IV (KMG-IV): sequencing the most valuable type-strain genomes for metagenomic binning, comparative biology and taxonomic classification.</title>
        <authorList>
            <person name="Goeker M."/>
        </authorList>
    </citation>
    <scope>NUCLEOTIDE SEQUENCE [LARGE SCALE GENOMIC DNA]</scope>
    <source>
        <strain evidence="2 3">DSM 103371</strain>
    </source>
</reference>
<accession>A0A316GE63</accession>
<feature type="transmembrane region" description="Helical" evidence="1">
    <location>
        <begin position="60"/>
        <end position="83"/>
    </location>
</feature>
<dbReference type="OrthoDB" id="8550083at2"/>
<gene>
    <name evidence="2" type="ORF">C8D95_10131</name>
</gene>
<feature type="transmembrane region" description="Helical" evidence="1">
    <location>
        <begin position="185"/>
        <end position="209"/>
    </location>
</feature>
<dbReference type="PANTHER" id="PTHR41795">
    <property type="entry name" value="EXOPOLYSACCHARIDE SYNTHESIS PROTEIN"/>
    <property type="match status" value="1"/>
</dbReference>
<dbReference type="AlphaFoldDB" id="A0A316GE63"/>
<protein>
    <recommendedName>
        <fullName evidence="4">Exopolysaccharide synthesis protein ExoD</fullName>
    </recommendedName>
</protein>
<keyword evidence="1" id="KW-0472">Membrane</keyword>
<sequence length="210" mass="22295">MTNTTEALARPLQAAPRRLSTVLLALDEQSSDAISLGELVSALHDRSFAPLMVIFAAPNVLLFIPGSSFITGLPLIVIAWQLVCGRPSVWLPGFLSARSIDHARFSRIVSAVHPWVLRVERLARPRYWPASYLVAEGAAGCAALVMATFMFLPIPFANTLPAISVIMLAMGLGERDGLWLTGGLLLALISTVLVIALLGAGAAGVLTLVT</sequence>
<dbReference type="EMBL" id="QGGV01000001">
    <property type="protein sequence ID" value="PWK58226.1"/>
    <property type="molecule type" value="Genomic_DNA"/>
</dbReference>
<keyword evidence="1" id="KW-1133">Transmembrane helix</keyword>
<evidence type="ECO:0008006" key="4">
    <source>
        <dbReference type="Google" id="ProtNLM"/>
    </source>
</evidence>
<keyword evidence="1" id="KW-0812">Transmembrane</keyword>